<dbReference type="InterPro" id="IPR050186">
    <property type="entry name" value="TPT_transporter"/>
</dbReference>
<evidence type="ECO:0000256" key="5">
    <source>
        <dbReference type="SAM" id="MobiDB-lite"/>
    </source>
</evidence>
<protein>
    <submittedName>
        <fullName evidence="8">UAA transporter</fullName>
    </submittedName>
</protein>
<comment type="subcellular location">
    <subcellularLocation>
        <location evidence="1">Membrane</location>
        <topology evidence="1">Multi-pass membrane protein</topology>
    </subcellularLocation>
</comment>
<name>A0AAD5T112_9FUNG</name>
<keyword evidence="9" id="KW-1185">Reference proteome</keyword>
<feature type="domain" description="Sugar phosphate transporter" evidence="7">
    <location>
        <begin position="153"/>
        <end position="428"/>
    </location>
</feature>
<proteinExistence type="predicted"/>
<reference evidence="8" key="1">
    <citation type="submission" date="2020-05" db="EMBL/GenBank/DDBJ databases">
        <title>Phylogenomic resolution of chytrid fungi.</title>
        <authorList>
            <person name="Stajich J.E."/>
            <person name="Amses K."/>
            <person name="Simmons R."/>
            <person name="Seto K."/>
            <person name="Myers J."/>
            <person name="Bonds A."/>
            <person name="Quandt C.A."/>
            <person name="Barry K."/>
            <person name="Liu P."/>
            <person name="Grigoriev I."/>
            <person name="Longcore J.E."/>
            <person name="James T.Y."/>
        </authorList>
    </citation>
    <scope>NUCLEOTIDE SEQUENCE</scope>
    <source>
        <strain evidence="8">JEL0513</strain>
    </source>
</reference>
<gene>
    <name evidence="8" type="primary">DRP1</name>
    <name evidence="8" type="ORF">HK100_011557</name>
</gene>
<feature type="region of interest" description="Disordered" evidence="5">
    <location>
        <begin position="127"/>
        <end position="148"/>
    </location>
</feature>
<evidence type="ECO:0000256" key="3">
    <source>
        <dbReference type="ARBA" id="ARBA00022989"/>
    </source>
</evidence>
<dbReference type="PANTHER" id="PTHR11132">
    <property type="entry name" value="SOLUTE CARRIER FAMILY 35"/>
    <property type="match status" value="1"/>
</dbReference>
<evidence type="ECO:0000259" key="7">
    <source>
        <dbReference type="Pfam" id="PF03151"/>
    </source>
</evidence>
<comment type="caution">
    <text evidence="8">The sequence shown here is derived from an EMBL/GenBank/DDBJ whole genome shotgun (WGS) entry which is preliminary data.</text>
</comment>
<dbReference type="Pfam" id="PF03151">
    <property type="entry name" value="TPT"/>
    <property type="match status" value="1"/>
</dbReference>
<evidence type="ECO:0000256" key="6">
    <source>
        <dbReference type="SAM" id="Phobius"/>
    </source>
</evidence>
<feature type="transmembrane region" description="Helical" evidence="6">
    <location>
        <begin position="276"/>
        <end position="293"/>
    </location>
</feature>
<dbReference type="GO" id="GO:0016020">
    <property type="term" value="C:membrane"/>
    <property type="evidence" value="ECO:0007669"/>
    <property type="project" value="UniProtKB-SubCell"/>
</dbReference>
<evidence type="ECO:0000256" key="1">
    <source>
        <dbReference type="ARBA" id="ARBA00004141"/>
    </source>
</evidence>
<keyword evidence="2 6" id="KW-0812">Transmembrane</keyword>
<feature type="transmembrane region" description="Helical" evidence="6">
    <location>
        <begin position="404"/>
        <end position="427"/>
    </location>
</feature>
<evidence type="ECO:0000256" key="4">
    <source>
        <dbReference type="ARBA" id="ARBA00023136"/>
    </source>
</evidence>
<dbReference type="EMBL" id="JADGJH010000729">
    <property type="protein sequence ID" value="KAJ3123581.1"/>
    <property type="molecule type" value="Genomic_DNA"/>
</dbReference>
<accession>A0AAD5T112</accession>
<evidence type="ECO:0000313" key="8">
    <source>
        <dbReference type="EMBL" id="KAJ3123581.1"/>
    </source>
</evidence>
<evidence type="ECO:0000313" key="9">
    <source>
        <dbReference type="Proteomes" id="UP001211907"/>
    </source>
</evidence>
<dbReference type="InterPro" id="IPR004853">
    <property type="entry name" value="Sugar_P_trans_dom"/>
</dbReference>
<feature type="transmembrane region" description="Helical" evidence="6">
    <location>
        <begin position="314"/>
        <end position="333"/>
    </location>
</feature>
<organism evidence="8 9">
    <name type="scientific">Physocladia obscura</name>
    <dbReference type="NCBI Taxonomy" id="109957"/>
    <lineage>
        <taxon>Eukaryota</taxon>
        <taxon>Fungi</taxon>
        <taxon>Fungi incertae sedis</taxon>
        <taxon>Chytridiomycota</taxon>
        <taxon>Chytridiomycota incertae sedis</taxon>
        <taxon>Chytridiomycetes</taxon>
        <taxon>Chytridiales</taxon>
        <taxon>Chytriomycetaceae</taxon>
        <taxon>Physocladia</taxon>
    </lineage>
</organism>
<feature type="transmembrane region" description="Helical" evidence="6">
    <location>
        <begin position="165"/>
        <end position="185"/>
    </location>
</feature>
<keyword evidence="3 6" id="KW-1133">Transmembrane helix</keyword>
<dbReference type="AlphaFoldDB" id="A0AAD5T112"/>
<feature type="transmembrane region" description="Helical" evidence="6">
    <location>
        <begin position="205"/>
        <end position="224"/>
    </location>
</feature>
<sequence length="445" mass="47820">MASFAFPTPAATLPTTPERLGIAQKRISEKSSPAAGVSAISVSFAGQSDRIMTHSNSSVGLFDAKNEATTTTAQQQQQQQLSNKTASKIAGVLEDSLAAEASPKPLSSNLLSEDDREYLLPTVMLPPPSSLSSSPLSKQQLPHSQQSQLSSQDNKIILKFFHFKFPWLLTAIHSLLSYVGCLFIVRVLKTVHPQVPLTARKDQIVVLVFSVLYTVNIAVSNISLNMVSLPFHQIVRSTNPAVTIFLEWAFLGRWKDGVGRDVIFGVGMATLGEYDFTTAGFLATFLGTVLSSIKGISTNTLLAGNGLKFHPVELLWRMSGLSFLQCIFISAATGELSAFSHFLAKLKADDAAVAVAALENATKATTSMWLNPRCFSANKKVGALSIAVAGNVKQAMSLGLSVWIFAYVISFLNGVGILLTLAGGAWYSMIGVNKKMNSFGKKPQI</sequence>
<dbReference type="Proteomes" id="UP001211907">
    <property type="component" value="Unassembled WGS sequence"/>
</dbReference>
<feature type="compositionally biased region" description="Low complexity" evidence="5">
    <location>
        <begin position="130"/>
        <end position="148"/>
    </location>
</feature>
<keyword evidence="4 6" id="KW-0472">Membrane</keyword>
<evidence type="ECO:0000256" key="2">
    <source>
        <dbReference type="ARBA" id="ARBA00022692"/>
    </source>
</evidence>